<evidence type="ECO:0000256" key="5">
    <source>
        <dbReference type="SAM" id="Phobius"/>
    </source>
</evidence>
<reference evidence="7 8" key="1">
    <citation type="submission" date="2018-09" db="EMBL/GenBank/DDBJ databases">
        <title>Novel species of Cryobacterium.</title>
        <authorList>
            <person name="Liu Q."/>
            <person name="Xin Y.-H."/>
        </authorList>
    </citation>
    <scope>NUCLEOTIDE SEQUENCE [LARGE SCALE GENOMIC DNA]</scope>
    <source>
        <strain evidence="7 8">Hh39</strain>
    </source>
</reference>
<dbReference type="OrthoDB" id="9777766at2"/>
<evidence type="ECO:0000256" key="1">
    <source>
        <dbReference type="ARBA" id="ARBA00004141"/>
    </source>
</evidence>
<dbReference type="Proteomes" id="UP000272015">
    <property type="component" value="Unassembled WGS sequence"/>
</dbReference>
<evidence type="ECO:0000256" key="2">
    <source>
        <dbReference type="ARBA" id="ARBA00022692"/>
    </source>
</evidence>
<feature type="transmembrane region" description="Helical" evidence="5">
    <location>
        <begin position="273"/>
        <end position="295"/>
    </location>
</feature>
<comment type="subcellular location">
    <subcellularLocation>
        <location evidence="1">Membrane</location>
        <topology evidence="1">Multi-pass membrane protein</topology>
    </subcellularLocation>
</comment>
<feature type="transmembrane region" description="Helical" evidence="5">
    <location>
        <begin position="363"/>
        <end position="385"/>
    </location>
</feature>
<feature type="transmembrane region" description="Helical" evidence="5">
    <location>
        <begin position="23"/>
        <end position="43"/>
    </location>
</feature>
<evidence type="ECO:0000313" key="8">
    <source>
        <dbReference type="Proteomes" id="UP000272015"/>
    </source>
</evidence>
<evidence type="ECO:0000259" key="6">
    <source>
        <dbReference type="Pfam" id="PF12698"/>
    </source>
</evidence>
<gene>
    <name evidence="7" type="ORF">D6T64_00625</name>
</gene>
<feature type="domain" description="ABC-2 type transporter transmembrane" evidence="6">
    <location>
        <begin position="21"/>
        <end position="381"/>
    </location>
</feature>
<feature type="transmembrane region" description="Helical" evidence="5">
    <location>
        <begin position="307"/>
        <end position="327"/>
    </location>
</feature>
<proteinExistence type="predicted"/>
<accession>A0A3A5N4H8</accession>
<name>A0A3A5N4H8_9MICO</name>
<organism evidence="7 8">
    <name type="scientific">Cryobacterium melibiosiphilum</name>
    <dbReference type="NCBI Taxonomy" id="995039"/>
    <lineage>
        <taxon>Bacteria</taxon>
        <taxon>Bacillati</taxon>
        <taxon>Actinomycetota</taxon>
        <taxon>Actinomycetes</taxon>
        <taxon>Micrococcales</taxon>
        <taxon>Microbacteriaceae</taxon>
        <taxon>Cryobacterium</taxon>
    </lineage>
</organism>
<feature type="transmembrane region" description="Helical" evidence="5">
    <location>
        <begin position="231"/>
        <end position="253"/>
    </location>
</feature>
<dbReference type="Pfam" id="PF12698">
    <property type="entry name" value="ABC2_membrane_3"/>
    <property type="match status" value="1"/>
</dbReference>
<dbReference type="EMBL" id="QZVS01000030">
    <property type="protein sequence ID" value="RJT92164.1"/>
    <property type="molecule type" value="Genomic_DNA"/>
</dbReference>
<dbReference type="GO" id="GO:0140359">
    <property type="term" value="F:ABC-type transporter activity"/>
    <property type="evidence" value="ECO:0007669"/>
    <property type="project" value="InterPro"/>
</dbReference>
<dbReference type="GO" id="GO:0016020">
    <property type="term" value="C:membrane"/>
    <property type="evidence" value="ECO:0007669"/>
    <property type="project" value="UniProtKB-SubCell"/>
</dbReference>
<keyword evidence="4 5" id="KW-0472">Membrane</keyword>
<keyword evidence="8" id="KW-1185">Reference proteome</keyword>
<evidence type="ECO:0000256" key="4">
    <source>
        <dbReference type="ARBA" id="ARBA00023136"/>
    </source>
</evidence>
<keyword evidence="3 5" id="KW-1133">Transmembrane helix</keyword>
<sequence>MGRNNLRTVISFEVGRTLGKRKFWFITLLVPIAIGIVIVLVSLGNSTAASTSDARSDAKLTFTYSDASGYVDPAVATALGGTIVTDEVAAIAAVKSGDEDAHFVYPADPAKTPTQVYGVDKGLFGNGEYDAVATQVLITSAQDQIGDPALTALAQGNVSVTSTTFTDGEETAGFMGMIPPLIFVGIFFLVFMLLSNQMLTSTLEEKENRVTEMILTTLNPTALISGKIMSLFIVGFVQVLVFLVPVLVAYVFFRTSLNLPVIDLSSFTFDPVQMIVGALLAVGGFALFTGTLVAIGAVMPTAKDAGSWFSALIVLMIVPLYSLSLVLSDPNSPVVQVFTYFPYSAPITAMLRNAFGSLAGWEAAIVITELFLLSAIVLQLAVRLFRYGSIEYTNKVSFKTALSRPKTTSTARR</sequence>
<dbReference type="InterPro" id="IPR013525">
    <property type="entry name" value="ABC2_TM"/>
</dbReference>
<feature type="transmembrane region" description="Helical" evidence="5">
    <location>
        <begin position="172"/>
        <end position="194"/>
    </location>
</feature>
<protein>
    <submittedName>
        <fullName evidence="7">ABC transporter permease</fullName>
    </submittedName>
</protein>
<evidence type="ECO:0000313" key="7">
    <source>
        <dbReference type="EMBL" id="RJT92164.1"/>
    </source>
</evidence>
<dbReference type="AlphaFoldDB" id="A0A3A5N4H8"/>
<evidence type="ECO:0000256" key="3">
    <source>
        <dbReference type="ARBA" id="ARBA00022989"/>
    </source>
</evidence>
<comment type="caution">
    <text evidence="7">The sequence shown here is derived from an EMBL/GenBank/DDBJ whole genome shotgun (WGS) entry which is preliminary data.</text>
</comment>
<dbReference type="RefSeq" id="WP_119970445.1">
    <property type="nucleotide sequence ID" value="NZ_JBHSQA010000044.1"/>
</dbReference>
<keyword evidence="2 5" id="KW-0812">Transmembrane</keyword>